<feature type="region of interest" description="Disordered" evidence="5">
    <location>
        <begin position="227"/>
        <end position="251"/>
    </location>
</feature>
<evidence type="ECO:0000256" key="4">
    <source>
        <dbReference type="ARBA" id="ARBA00022801"/>
    </source>
</evidence>
<dbReference type="Pfam" id="PF13976">
    <property type="entry name" value="gag_pre-integrs"/>
    <property type="match status" value="1"/>
</dbReference>
<protein>
    <recommendedName>
        <fullName evidence="6">Integrase catalytic domain-containing protein</fullName>
    </recommendedName>
</protein>
<dbReference type="SUPFAM" id="SSF56672">
    <property type="entry name" value="DNA/RNA polymerases"/>
    <property type="match status" value="1"/>
</dbReference>
<evidence type="ECO:0000256" key="5">
    <source>
        <dbReference type="SAM" id="MobiDB-lite"/>
    </source>
</evidence>
<dbReference type="CDD" id="cd09272">
    <property type="entry name" value="RNase_HI_RT_Ty1"/>
    <property type="match status" value="1"/>
</dbReference>
<evidence type="ECO:0000259" key="6">
    <source>
        <dbReference type="PROSITE" id="PS50994"/>
    </source>
</evidence>
<dbReference type="PANTHER" id="PTHR42648">
    <property type="entry name" value="TRANSPOSASE, PUTATIVE-RELATED"/>
    <property type="match status" value="1"/>
</dbReference>
<dbReference type="Pfam" id="PF22936">
    <property type="entry name" value="Pol_BBD"/>
    <property type="match status" value="1"/>
</dbReference>
<reference evidence="7" key="1">
    <citation type="submission" date="2021-11" db="EMBL/GenBank/DDBJ databases">
        <authorList>
            <person name="Schell T."/>
        </authorList>
    </citation>
    <scope>NUCLEOTIDE SEQUENCE</scope>
    <source>
        <strain evidence="7">M5</strain>
    </source>
</reference>
<dbReference type="GO" id="GO:0015074">
    <property type="term" value="P:DNA integration"/>
    <property type="evidence" value="ECO:0007669"/>
    <property type="project" value="InterPro"/>
</dbReference>
<keyword evidence="1" id="KW-0645">Protease</keyword>
<dbReference type="Pfam" id="PF00665">
    <property type="entry name" value="rve"/>
    <property type="match status" value="1"/>
</dbReference>
<dbReference type="InterPro" id="IPR012337">
    <property type="entry name" value="RNaseH-like_sf"/>
</dbReference>
<dbReference type="InterPro" id="IPR001584">
    <property type="entry name" value="Integrase_cat-core"/>
</dbReference>
<dbReference type="GO" id="GO:0042575">
    <property type="term" value="C:DNA polymerase complex"/>
    <property type="evidence" value="ECO:0007669"/>
    <property type="project" value="UniProtKB-ARBA"/>
</dbReference>
<dbReference type="GO" id="GO:0071897">
    <property type="term" value="P:DNA biosynthetic process"/>
    <property type="evidence" value="ECO:0007669"/>
    <property type="project" value="UniProtKB-ARBA"/>
</dbReference>
<dbReference type="SUPFAM" id="SSF53098">
    <property type="entry name" value="Ribonuclease H-like"/>
    <property type="match status" value="1"/>
</dbReference>
<dbReference type="Proteomes" id="UP000789390">
    <property type="component" value="Unassembled WGS sequence"/>
</dbReference>
<dbReference type="InterPro" id="IPR054722">
    <property type="entry name" value="PolX-like_BBD"/>
</dbReference>
<name>A0A8J2S0P5_9CRUS</name>
<dbReference type="GO" id="GO:0006508">
    <property type="term" value="P:proteolysis"/>
    <property type="evidence" value="ECO:0007669"/>
    <property type="project" value="UniProtKB-KW"/>
</dbReference>
<dbReference type="PROSITE" id="PS50994">
    <property type="entry name" value="INTEGRASE"/>
    <property type="match status" value="1"/>
</dbReference>
<feature type="compositionally biased region" description="Polar residues" evidence="5">
    <location>
        <begin position="238"/>
        <end position="248"/>
    </location>
</feature>
<organism evidence="7 8">
    <name type="scientific">Daphnia galeata</name>
    <dbReference type="NCBI Taxonomy" id="27404"/>
    <lineage>
        <taxon>Eukaryota</taxon>
        <taxon>Metazoa</taxon>
        <taxon>Ecdysozoa</taxon>
        <taxon>Arthropoda</taxon>
        <taxon>Crustacea</taxon>
        <taxon>Branchiopoda</taxon>
        <taxon>Diplostraca</taxon>
        <taxon>Cladocera</taxon>
        <taxon>Anomopoda</taxon>
        <taxon>Daphniidae</taxon>
        <taxon>Daphnia</taxon>
    </lineage>
</organism>
<proteinExistence type="predicted"/>
<evidence type="ECO:0000256" key="1">
    <source>
        <dbReference type="ARBA" id="ARBA00022670"/>
    </source>
</evidence>
<keyword evidence="2" id="KW-0479">Metal-binding</keyword>
<evidence type="ECO:0000313" key="8">
    <source>
        <dbReference type="Proteomes" id="UP000789390"/>
    </source>
</evidence>
<dbReference type="GO" id="GO:0003676">
    <property type="term" value="F:nucleic acid binding"/>
    <property type="evidence" value="ECO:0007669"/>
    <property type="project" value="InterPro"/>
</dbReference>
<dbReference type="EMBL" id="CAKKLH010000246">
    <property type="protein sequence ID" value="CAH0106960.1"/>
    <property type="molecule type" value="Genomic_DNA"/>
</dbReference>
<dbReference type="Gene3D" id="3.30.420.10">
    <property type="entry name" value="Ribonuclease H-like superfamily/Ribonuclease H"/>
    <property type="match status" value="1"/>
</dbReference>
<dbReference type="InterPro" id="IPR013103">
    <property type="entry name" value="RVT_2"/>
</dbReference>
<feature type="region of interest" description="Disordered" evidence="5">
    <location>
        <begin position="817"/>
        <end position="843"/>
    </location>
</feature>
<keyword evidence="8" id="KW-1185">Reference proteome</keyword>
<feature type="domain" description="Integrase catalytic" evidence="6">
    <location>
        <begin position="562"/>
        <end position="730"/>
    </location>
</feature>
<evidence type="ECO:0000313" key="7">
    <source>
        <dbReference type="EMBL" id="CAH0106960.1"/>
    </source>
</evidence>
<dbReference type="Pfam" id="PF25597">
    <property type="entry name" value="SH3_retrovirus"/>
    <property type="match status" value="1"/>
</dbReference>
<dbReference type="GO" id="GO:0004190">
    <property type="term" value="F:aspartic-type endopeptidase activity"/>
    <property type="evidence" value="ECO:0007669"/>
    <property type="project" value="UniProtKB-KW"/>
</dbReference>
<dbReference type="InterPro" id="IPR025724">
    <property type="entry name" value="GAG-pre-integrase_dom"/>
</dbReference>
<feature type="region of interest" description="Disordered" evidence="5">
    <location>
        <begin position="764"/>
        <end position="794"/>
    </location>
</feature>
<evidence type="ECO:0000256" key="3">
    <source>
        <dbReference type="ARBA" id="ARBA00022750"/>
    </source>
</evidence>
<dbReference type="InterPro" id="IPR057670">
    <property type="entry name" value="SH3_retrovirus"/>
</dbReference>
<accession>A0A8J2S0P5</accession>
<dbReference type="InterPro" id="IPR043502">
    <property type="entry name" value="DNA/RNA_pol_sf"/>
</dbReference>
<comment type="caution">
    <text evidence="7">The sequence shown here is derived from an EMBL/GenBank/DDBJ whole genome shotgun (WGS) entry which is preliminary data.</text>
</comment>
<dbReference type="GO" id="GO:0046872">
    <property type="term" value="F:metal ion binding"/>
    <property type="evidence" value="ECO:0007669"/>
    <property type="project" value="UniProtKB-KW"/>
</dbReference>
<dbReference type="Pfam" id="PF07727">
    <property type="entry name" value="RVT_2"/>
    <property type="match status" value="1"/>
</dbReference>
<sequence length="1345" mass="152730">MAAQSNNAFKDVGHLVKFNGENYSDYRCEFLAMMEQLDLKIMLDANTDAGEQVEARPAEILVNAIVTNQAAIDRWKKRDVTCRNYIMATNEPSQKKNIYGLSTAREMWLKIETQYASNAADLEANCLTSLYNFKHDPGKDIMCHINGVLAFTNKLREIGKPMAELHIINIITSSLPESYARARSIWTLVPEAERTVNNLISKLKAEETIIASYLKSAKEDIALHASEQQADTERTTDKPGTSSHSFNNRFDGGKYLHRVKRGRVNKFRGGRGGFKGSPDPPKIKKGEQEFECLFCEVDTHKTRDCRNMIRAKKELPNRDFDCLWCESYTHKTIDCVEMKRTKECGNNHDADASYPASDNFQNRSPLDWFADSGASRHMTHNKALLRNFQPITQGTWTVSGIKNTTLDVHGIGEVHLTTQIEGTEYIRTIQNVIYVPEIGINLFSIAAATEAGMEVFFKGHQMTIYQRNELIYNGERAGLTLYHLHAKSNMVINDTANLAYHLDSIPIAHRRMGHINMRTLRRMHHKNIVDGLNLTDVLQLHKNPPICSGCAKGKMHRLSFSDGRRKTCIIGELIHSDVCGPMSYTSIEGERYFVIFKDDFSGFVAVYLIRKKSEVFSYYRLFAALVKTQTGCDILTLRSDGGGEYDNNDFKTHLEEKGVKHEMSCPYTPSQNGRSLRTIKPYCHGSRSLHVTLKQRTTMALETFILDLGKERKKIDDKSLEGMLVGFDEDRKGYRVYVPSKKRIIVSAHVQIDENTMYSHNMENPVTSSLIDSPLDPFKETDDNQDDDMDEPEHQIVNNFPEPNRQQQDFLVGIHPEAESENEGEPVPPQNNAEAPLRRSRRTRKKVERLGVLASDDEAMSAVMLDHDPSKPLTPVSVLTVERHIPMSFKEAVSCPEAQFWKEAIEDEHRSLMENETWTIVQPPIGRKAIKCKWVLDYKPGYKGVDPRYKARLVACGYAQLFGVDYLDTYAPVVKHYSIRLVLAIIALKNLDIIQLDIKTAFLYGDLQEEVYMTQPEGYIITGKKDHFNEAILLLGFSRCLHDPCVYYRFTAKGEYTIMVIYVDDGLVSSNIPGVLTETIEFLKTHFKSILKRYGMAQCDPINIPANPNRRLKPEMSPKTEEERSRMKKVPYRECIGSLMYLMAMTRPDIAFSVNQVAAYVSDPGEEHWSAVNDILAYLRRTIHHGICYGDCHNSTLLGYTDADWAGELEKRKSTTGVLFLFNGGPVSYGSRRQRATALSTRDAEFYAACEGAKESIWLKSLLLEIGFDVGRVSIRCDSKCALALINGEESKTAKYIDQQELGNILVTHIRGKEQPADIFTKPLPQTTFENYREQIGVRHMTEDN</sequence>
<dbReference type="InterPro" id="IPR039537">
    <property type="entry name" value="Retrotran_Ty1/copia-like"/>
</dbReference>
<keyword evidence="4" id="KW-0378">Hydrolase</keyword>
<keyword evidence="3" id="KW-0064">Aspartyl protease</keyword>
<dbReference type="PANTHER" id="PTHR42648:SF28">
    <property type="entry name" value="TRANSPOSON-ENCODED PROTEIN WITH RIBONUCLEASE H-LIKE AND RETROVIRUS ZINC FINGER-LIKE DOMAINS"/>
    <property type="match status" value="1"/>
</dbReference>
<gene>
    <name evidence="7" type="ORF">DGAL_LOCUS10168</name>
</gene>
<dbReference type="OrthoDB" id="413361at2759"/>
<evidence type="ECO:0000256" key="2">
    <source>
        <dbReference type="ARBA" id="ARBA00022723"/>
    </source>
</evidence>
<dbReference type="InterPro" id="IPR036397">
    <property type="entry name" value="RNaseH_sf"/>
</dbReference>
<dbReference type="Pfam" id="PF14223">
    <property type="entry name" value="Retrotran_gag_2"/>
    <property type="match status" value="1"/>
</dbReference>